<accession>A0A291BBW6</accession>
<dbReference type="InterPro" id="IPR043132">
    <property type="entry name" value="BCAT-like_C"/>
</dbReference>
<keyword evidence="14" id="KW-1185">Reference proteome</keyword>
<dbReference type="NCBIfam" id="TIGR03461">
    <property type="entry name" value="pabC_Proteo"/>
    <property type="match status" value="1"/>
</dbReference>
<comment type="pathway">
    <text evidence="7">Cofactor biosynthesis; tetrahydrofolate biosynthesis; 4-aminobenzoate from chorismate: step 2/2.</text>
</comment>
<evidence type="ECO:0000256" key="3">
    <source>
        <dbReference type="ARBA" id="ARBA00011738"/>
    </source>
</evidence>
<dbReference type="Gene3D" id="3.20.10.10">
    <property type="entry name" value="D-amino Acid Aminotransferase, subunit A, domain 2"/>
    <property type="match status" value="1"/>
</dbReference>
<evidence type="ECO:0000256" key="8">
    <source>
        <dbReference type="ARBA" id="ARBA00035676"/>
    </source>
</evidence>
<dbReference type="FunFam" id="3.20.10.10:FF:000002">
    <property type="entry name" value="D-alanine aminotransferase"/>
    <property type="match status" value="1"/>
</dbReference>
<dbReference type="InterPro" id="IPR043131">
    <property type="entry name" value="BCAT-like_N"/>
</dbReference>
<evidence type="ECO:0000256" key="6">
    <source>
        <dbReference type="ARBA" id="ARBA00023239"/>
    </source>
</evidence>
<dbReference type="GO" id="GO:0005829">
    <property type="term" value="C:cytosol"/>
    <property type="evidence" value="ECO:0007669"/>
    <property type="project" value="TreeGrafter"/>
</dbReference>
<dbReference type="PANTHER" id="PTHR42743:SF2">
    <property type="entry name" value="AMINODEOXYCHORISMATE LYASE"/>
    <property type="match status" value="1"/>
</dbReference>
<organism evidence="13 14">
    <name type="scientific">Candidatus Enterovibrio altilux</name>
    <dbReference type="NCBI Taxonomy" id="1927128"/>
    <lineage>
        <taxon>Bacteria</taxon>
        <taxon>Pseudomonadati</taxon>
        <taxon>Pseudomonadota</taxon>
        <taxon>Gammaproteobacteria</taxon>
        <taxon>Vibrionales</taxon>
        <taxon>Vibrionaceae</taxon>
        <taxon>Enterovibrio</taxon>
    </lineage>
</organism>
<evidence type="ECO:0000256" key="11">
    <source>
        <dbReference type="ARBA" id="ARBA00069174"/>
    </source>
</evidence>
<dbReference type="Pfam" id="PF01063">
    <property type="entry name" value="Aminotran_4"/>
    <property type="match status" value="1"/>
</dbReference>
<protein>
    <recommendedName>
        <fullName evidence="11 12">Aminodeoxychorismate lyase</fullName>
        <ecNumber evidence="8 12">4.1.3.38</ecNumber>
    </recommendedName>
</protein>
<evidence type="ECO:0000256" key="7">
    <source>
        <dbReference type="ARBA" id="ARBA00035633"/>
    </source>
</evidence>
<keyword evidence="4" id="KW-0663">Pyridoxal phosphate</keyword>
<sequence length="275" mass="31022">MYHQEYVMILLNGQETTAIAISDRGLQYGDGCFTTVLVQHGIVSAWDRHEARLRDNTAQLFIVLIDWKQLKRWVQQMADTVKNKEKTILKVIITRGTGDRSYSPAGCHSPNVVVFTHDYPVQYDVWRDEGIALILLTQKMGISPFAGLKHLNRLEQVMLKHEVDASNAEDGIACDMNGYMIETSASNLFWRKQNTLYTPNLQYAGVKGTMRAQVMEIAHDFGYSVVEITSASDVLWDADEIFITNAIMGLIPVNRIENTPYSAFDACTAIALRLN</sequence>
<keyword evidence="6 13" id="KW-0456">Lyase</keyword>
<evidence type="ECO:0000256" key="10">
    <source>
        <dbReference type="ARBA" id="ARBA00054027"/>
    </source>
</evidence>
<dbReference type="InterPro" id="IPR017824">
    <property type="entry name" value="Aminodeoxychorismate_lyase_IV"/>
</dbReference>
<dbReference type="EC" id="4.1.3.38" evidence="8 12"/>
<dbReference type="KEGG" id="elux:BTN50_2075"/>
<proteinExistence type="inferred from homology"/>
<dbReference type="GO" id="GO:0030170">
    <property type="term" value="F:pyridoxal phosphate binding"/>
    <property type="evidence" value="ECO:0007669"/>
    <property type="project" value="InterPro"/>
</dbReference>
<dbReference type="PANTHER" id="PTHR42743">
    <property type="entry name" value="AMINO-ACID AMINOTRANSFERASE"/>
    <property type="match status" value="1"/>
</dbReference>
<evidence type="ECO:0000256" key="1">
    <source>
        <dbReference type="ARBA" id="ARBA00001933"/>
    </source>
</evidence>
<dbReference type="InterPro" id="IPR001544">
    <property type="entry name" value="Aminotrans_IV"/>
</dbReference>
<evidence type="ECO:0000313" key="13">
    <source>
        <dbReference type="EMBL" id="ATF10484.1"/>
    </source>
</evidence>
<reference evidence="14" key="1">
    <citation type="submission" date="2017-04" db="EMBL/GenBank/DDBJ databases">
        <title>Genome evolution of the luminous symbionts of deep sea anglerfish.</title>
        <authorList>
            <person name="Hendry T.A."/>
        </authorList>
    </citation>
    <scope>NUCLEOTIDE SEQUENCE [LARGE SCALE GENOMIC DNA]</scope>
</reference>
<dbReference type="Gene3D" id="3.30.470.10">
    <property type="match status" value="1"/>
</dbReference>
<comment type="function">
    <text evidence="10">Involved in the biosynthesis of p-aminobenzoate (PABA), a precursor of tetrahydrofolate. Converts 4-amino-4-deoxychorismate into 4-aminobenzoate (PABA) and pyruvate.</text>
</comment>
<comment type="catalytic activity">
    <reaction evidence="9">
        <text>4-amino-4-deoxychorismate = 4-aminobenzoate + pyruvate + H(+)</text>
        <dbReference type="Rhea" id="RHEA:16201"/>
        <dbReference type="ChEBI" id="CHEBI:15361"/>
        <dbReference type="ChEBI" id="CHEBI:15378"/>
        <dbReference type="ChEBI" id="CHEBI:17836"/>
        <dbReference type="ChEBI" id="CHEBI:58406"/>
        <dbReference type="EC" id="4.1.3.38"/>
    </reaction>
</comment>
<evidence type="ECO:0000256" key="4">
    <source>
        <dbReference type="ARBA" id="ARBA00022898"/>
    </source>
</evidence>
<evidence type="ECO:0000313" key="14">
    <source>
        <dbReference type="Proteomes" id="UP000218160"/>
    </source>
</evidence>
<evidence type="ECO:0000256" key="2">
    <source>
        <dbReference type="ARBA" id="ARBA00009320"/>
    </source>
</evidence>
<keyword evidence="5" id="KW-0289">Folate biosynthesis</keyword>
<gene>
    <name evidence="13" type="ORF">BTN50_2075</name>
</gene>
<dbReference type="EMBL" id="CP020663">
    <property type="protein sequence ID" value="ATF10484.1"/>
    <property type="molecule type" value="Genomic_DNA"/>
</dbReference>
<evidence type="ECO:0000256" key="5">
    <source>
        <dbReference type="ARBA" id="ARBA00022909"/>
    </source>
</evidence>
<dbReference type="Proteomes" id="UP000218160">
    <property type="component" value="Chromosome 2"/>
</dbReference>
<comment type="similarity">
    <text evidence="2">Belongs to the class-IV pyridoxal-phosphate-dependent aminotransferase family.</text>
</comment>
<dbReference type="InterPro" id="IPR050571">
    <property type="entry name" value="Class-IV_PLP-Dep_Aminotrnsfr"/>
</dbReference>
<dbReference type="GO" id="GO:0008696">
    <property type="term" value="F:4-amino-4-deoxychorismate lyase activity"/>
    <property type="evidence" value="ECO:0007669"/>
    <property type="project" value="UniProtKB-UniRule"/>
</dbReference>
<evidence type="ECO:0000256" key="9">
    <source>
        <dbReference type="ARBA" id="ARBA00049529"/>
    </source>
</evidence>
<dbReference type="InterPro" id="IPR036038">
    <property type="entry name" value="Aminotransferase-like"/>
</dbReference>
<dbReference type="SUPFAM" id="SSF56752">
    <property type="entry name" value="D-aminoacid aminotransferase-like PLP-dependent enzymes"/>
    <property type="match status" value="1"/>
</dbReference>
<dbReference type="GO" id="GO:0008153">
    <property type="term" value="P:4-aminobenzoate biosynthetic process"/>
    <property type="evidence" value="ECO:0007669"/>
    <property type="project" value="UniProtKB-UniRule"/>
</dbReference>
<evidence type="ECO:0000256" key="12">
    <source>
        <dbReference type="NCBIfam" id="TIGR03461"/>
    </source>
</evidence>
<dbReference type="NCBIfam" id="NF004761">
    <property type="entry name" value="PRK06092.1"/>
    <property type="match status" value="1"/>
</dbReference>
<comment type="cofactor">
    <cofactor evidence="1">
        <name>pyridoxal 5'-phosphate</name>
        <dbReference type="ChEBI" id="CHEBI:597326"/>
    </cofactor>
</comment>
<comment type="subunit">
    <text evidence="3">Homodimer.</text>
</comment>
<name>A0A291BBW6_9GAMM</name>
<dbReference type="AlphaFoldDB" id="A0A291BBW6"/>
<dbReference type="CDD" id="cd01559">
    <property type="entry name" value="ADCL_like"/>
    <property type="match status" value="1"/>
</dbReference>
<dbReference type="GO" id="GO:0046656">
    <property type="term" value="P:folic acid biosynthetic process"/>
    <property type="evidence" value="ECO:0007669"/>
    <property type="project" value="UniProtKB-KW"/>
</dbReference>